<sequence>MSDIRELYQEVIFDHYRRPHNRHDVDHASHMAVGYNTLCGDRVKLALRVENGIVTEVGFDGEGCAIATASASMMTDLVKGKTLEEAERLIERFQGMVTSDHEPAQGDVEGLGKTRILAGVRDYPARVKCATLAWHTLSAALHGRKEHEE</sequence>
<protein>
    <submittedName>
        <fullName evidence="2">SUF system NifU family Fe-S cluster assembly protein</fullName>
    </submittedName>
</protein>
<name>A0ABX8URV2_9BURK</name>
<dbReference type="Pfam" id="PF01592">
    <property type="entry name" value="NifU_N"/>
    <property type="match status" value="1"/>
</dbReference>
<organism evidence="2 3">
    <name type="scientific">Paraburkholderia edwinii</name>
    <dbReference type="NCBI Taxonomy" id="2861782"/>
    <lineage>
        <taxon>Bacteria</taxon>
        <taxon>Pseudomonadati</taxon>
        <taxon>Pseudomonadota</taxon>
        <taxon>Betaproteobacteria</taxon>
        <taxon>Burkholderiales</taxon>
        <taxon>Burkholderiaceae</taxon>
        <taxon>Paraburkholderia</taxon>
    </lineage>
</organism>
<evidence type="ECO:0000313" key="2">
    <source>
        <dbReference type="EMBL" id="QYD71733.1"/>
    </source>
</evidence>
<evidence type="ECO:0000259" key="1">
    <source>
        <dbReference type="Pfam" id="PF01592"/>
    </source>
</evidence>
<dbReference type="NCBIfam" id="TIGR01994">
    <property type="entry name" value="SUF_scaf_2"/>
    <property type="match status" value="1"/>
</dbReference>
<dbReference type="Gene3D" id="3.90.1010.10">
    <property type="match status" value="1"/>
</dbReference>
<dbReference type="PANTHER" id="PTHR10093">
    <property type="entry name" value="IRON-SULFUR CLUSTER ASSEMBLY ENZYME NIFU HOMOLOG"/>
    <property type="match status" value="1"/>
</dbReference>
<dbReference type="CDD" id="cd06664">
    <property type="entry name" value="IscU_like"/>
    <property type="match status" value="1"/>
</dbReference>
<dbReference type="SUPFAM" id="SSF82649">
    <property type="entry name" value="SufE/NifU"/>
    <property type="match status" value="1"/>
</dbReference>
<reference evidence="2 3" key="1">
    <citation type="submission" date="2021-07" db="EMBL/GenBank/DDBJ databases">
        <title>Paraburkholderia edwinii protects Aspergillus sp. from phenazines by acting as a toxin sponge.</title>
        <authorList>
            <person name="Dahlstrom K.M."/>
            <person name="Newman D.K."/>
        </authorList>
    </citation>
    <scope>NUCLEOTIDE SEQUENCE [LARGE SCALE GENOMIC DNA]</scope>
    <source>
        <strain evidence="2 3">Pe01</strain>
    </source>
</reference>
<dbReference type="InterPro" id="IPR002871">
    <property type="entry name" value="NIF_FeS_clus_asmbl_NifU_N"/>
</dbReference>
<dbReference type="Proteomes" id="UP000826462">
    <property type="component" value="Chromosome 2"/>
</dbReference>
<accession>A0ABX8URV2</accession>
<keyword evidence="3" id="KW-1185">Reference proteome</keyword>
<gene>
    <name evidence="2" type="ORF">KZJ38_32645</name>
</gene>
<dbReference type="EMBL" id="CP080096">
    <property type="protein sequence ID" value="QYD71733.1"/>
    <property type="molecule type" value="Genomic_DNA"/>
</dbReference>
<dbReference type="RefSeq" id="WP_219801162.1">
    <property type="nucleotide sequence ID" value="NZ_CP080096.1"/>
</dbReference>
<feature type="domain" description="NIF system FeS cluster assembly NifU N-terminal" evidence="1">
    <location>
        <begin position="8"/>
        <end position="129"/>
    </location>
</feature>
<proteinExistence type="predicted"/>
<evidence type="ECO:0000313" key="3">
    <source>
        <dbReference type="Proteomes" id="UP000826462"/>
    </source>
</evidence>